<dbReference type="AlphaFoldDB" id="A0AA96JAF0"/>
<dbReference type="EMBL" id="CP134880">
    <property type="protein sequence ID" value="WNM27360.1"/>
    <property type="molecule type" value="Genomic_DNA"/>
</dbReference>
<proteinExistence type="predicted"/>
<reference evidence="1" key="1">
    <citation type="submission" date="2023-09" db="EMBL/GenBank/DDBJ databases">
        <title>Demequina sp. a novel bacteria isolated from Capsicum annuum.</title>
        <authorList>
            <person name="Humaira Z."/>
            <person name="Lee J."/>
            <person name="Cho D."/>
        </authorList>
    </citation>
    <scope>NUCLEOTIDE SEQUENCE</scope>
    <source>
        <strain evidence="1">PMTSA13</strain>
    </source>
</reference>
<protein>
    <submittedName>
        <fullName evidence="1">Uncharacterized protein</fullName>
    </submittedName>
</protein>
<dbReference type="Proteomes" id="UP001303408">
    <property type="component" value="Chromosome"/>
</dbReference>
<sequence length="317" mass="34637">MGLEEESSRLVWASAAQGDILAFSEVHFLEGPSGPPEKYLPEVGIALMSQTCDLVRGRPEDRVLIAPVRHALDAAEWSAIKRGQKPLLVLVGENLDLVAEVDRMVSVPRSRLGDTQVIDRTCTKQSGKDAALLAARIARALSRFAFPDLVHQALRRLQKKIQLGYGKTTFFAQTLEVIDEFRVASAGWENPASDLTLYAIIGAEALPDAASAPRGWVWQPSTVAGLKPSEHPDHIKLERVSELIVINIDARNDAALVHLWQKWQELLQVECLGPDSSDSASVELVVVSGDDLRYSEFVSTQPLDFSTLSLLAGAGEK</sequence>
<dbReference type="KEGG" id="dcp:RN607_14345"/>
<name>A0AA96JAF0_9MICO</name>
<evidence type="ECO:0000313" key="1">
    <source>
        <dbReference type="EMBL" id="WNM27360.1"/>
    </source>
</evidence>
<gene>
    <name evidence="1" type="ORF">RN607_14345</name>
</gene>
<organism evidence="1">
    <name type="scientific">Demequina capsici</name>
    <dbReference type="NCBI Taxonomy" id="3075620"/>
    <lineage>
        <taxon>Bacteria</taxon>
        <taxon>Bacillati</taxon>
        <taxon>Actinomycetota</taxon>
        <taxon>Actinomycetes</taxon>
        <taxon>Micrococcales</taxon>
        <taxon>Demequinaceae</taxon>
        <taxon>Demequina</taxon>
    </lineage>
</organism>
<dbReference type="RefSeq" id="WP_313543357.1">
    <property type="nucleotide sequence ID" value="NZ_CP134880.1"/>
</dbReference>
<accession>A0AA96JAF0</accession>